<name>A0A1C3YYJ4_9LACO</name>
<dbReference type="InterPro" id="IPR049492">
    <property type="entry name" value="BD-FAE-like_dom"/>
</dbReference>
<keyword evidence="4" id="KW-1185">Reference proteome</keyword>
<dbReference type="Gene3D" id="3.40.50.1820">
    <property type="entry name" value="alpha/beta hydrolase"/>
    <property type="match status" value="1"/>
</dbReference>
<organism evidence="3 4">
    <name type="scientific">Weissella bombi</name>
    <dbReference type="NCBI Taxonomy" id="1505725"/>
    <lineage>
        <taxon>Bacteria</taxon>
        <taxon>Bacillati</taxon>
        <taxon>Bacillota</taxon>
        <taxon>Bacilli</taxon>
        <taxon>Lactobacillales</taxon>
        <taxon>Lactobacillaceae</taxon>
        <taxon>Weissella</taxon>
    </lineage>
</organism>
<evidence type="ECO:0000259" key="2">
    <source>
        <dbReference type="Pfam" id="PF20434"/>
    </source>
</evidence>
<dbReference type="SUPFAM" id="SSF53474">
    <property type="entry name" value="alpha/beta-Hydrolases"/>
    <property type="match status" value="1"/>
</dbReference>
<gene>
    <name evidence="3" type="ORF">GA0061074_101206</name>
</gene>
<dbReference type="OrthoDB" id="9794725at2"/>
<proteinExistence type="predicted"/>
<dbReference type="GO" id="GO:0016787">
    <property type="term" value="F:hydrolase activity"/>
    <property type="evidence" value="ECO:0007669"/>
    <property type="project" value="UniProtKB-KW"/>
</dbReference>
<dbReference type="Proteomes" id="UP000199268">
    <property type="component" value="Unassembled WGS sequence"/>
</dbReference>
<evidence type="ECO:0000313" key="4">
    <source>
        <dbReference type="Proteomes" id="UP000199268"/>
    </source>
</evidence>
<protein>
    <submittedName>
        <fullName evidence="3">Acetyl esterase/lipase</fullName>
    </submittedName>
</protein>
<evidence type="ECO:0000313" key="3">
    <source>
        <dbReference type="EMBL" id="SCB75139.1"/>
    </source>
</evidence>
<evidence type="ECO:0000256" key="1">
    <source>
        <dbReference type="ARBA" id="ARBA00022801"/>
    </source>
</evidence>
<accession>A0A1C3YYJ4</accession>
<reference evidence="4" key="1">
    <citation type="submission" date="2016-08" db="EMBL/GenBank/DDBJ databases">
        <authorList>
            <person name="Varghese N."/>
            <person name="Submissions Spin"/>
        </authorList>
    </citation>
    <scope>NUCLEOTIDE SEQUENCE [LARGE SCALE GENOMIC DNA]</scope>
    <source>
        <strain evidence="4">R-53094</strain>
    </source>
</reference>
<dbReference type="AlphaFoldDB" id="A0A1C3YYJ4"/>
<dbReference type="RefSeq" id="WP_092461248.1">
    <property type="nucleotide sequence ID" value="NZ_BJEE01000002.1"/>
</dbReference>
<dbReference type="STRING" id="1505725.GA0061074_101206"/>
<dbReference type="EMBL" id="FMAO01000001">
    <property type="protein sequence ID" value="SCB75139.1"/>
    <property type="molecule type" value="Genomic_DNA"/>
</dbReference>
<dbReference type="InterPro" id="IPR029058">
    <property type="entry name" value="AB_hydrolase_fold"/>
</dbReference>
<dbReference type="PANTHER" id="PTHR48081">
    <property type="entry name" value="AB HYDROLASE SUPERFAMILY PROTEIN C4A8.06C"/>
    <property type="match status" value="1"/>
</dbReference>
<dbReference type="InterPro" id="IPR050300">
    <property type="entry name" value="GDXG_lipolytic_enzyme"/>
</dbReference>
<sequence length="269" mass="30361">MKTINIPLHINDSKFTSSIDVFLKENPSIENKPLPTVIICPGGGYDFIASRESEPVALAFMSQGFQAIVLNYTVMQDGFKENFLHHNLLQVAKIFEIIHQNSKDWQIDLNNIFVLGFSAGGHLAASYSSSWSDFKDQNKQVNYKPKGTILCYPVTNFELGWPKNRNQFDFPISDTKEYDAIDKINSSTTDTFIWHTADDATVPVINTLKYCEGLSKCQIGFEAHIYESGRHGLSLATRASAKLLDSDNIVPNVAKWFPTCIDWINRRLT</sequence>
<feature type="domain" description="BD-FAE-like" evidence="2">
    <location>
        <begin position="27"/>
        <end position="204"/>
    </location>
</feature>
<keyword evidence="1" id="KW-0378">Hydrolase</keyword>
<dbReference type="Pfam" id="PF20434">
    <property type="entry name" value="BD-FAE"/>
    <property type="match status" value="1"/>
</dbReference>
<dbReference type="PANTHER" id="PTHR48081:SF6">
    <property type="entry name" value="PEPTIDASE S9 PROLYL OLIGOPEPTIDASE CATALYTIC DOMAIN-CONTAINING PROTEIN"/>
    <property type="match status" value="1"/>
</dbReference>